<evidence type="ECO:0000313" key="3">
    <source>
        <dbReference type="EMBL" id="UWZ39698.1"/>
    </source>
</evidence>
<dbReference type="Proteomes" id="UP001058271">
    <property type="component" value="Chromosome"/>
</dbReference>
<dbReference type="PROSITE" id="PS50937">
    <property type="entry name" value="HTH_MERR_2"/>
    <property type="match status" value="1"/>
</dbReference>
<reference evidence="3" key="1">
    <citation type="submission" date="2021-04" db="EMBL/GenBank/DDBJ databases">
        <title>Biosynthetic gene clusters of Dactylosporangioum roseum.</title>
        <authorList>
            <person name="Hartkoorn R.C."/>
            <person name="Beaudoing E."/>
            <person name="Hot D."/>
            <person name="Moureu S."/>
        </authorList>
    </citation>
    <scope>NUCLEOTIDE SEQUENCE</scope>
    <source>
        <strain evidence="3">NRRL B-16295</strain>
    </source>
</reference>
<dbReference type="Gene3D" id="1.10.1660.10">
    <property type="match status" value="1"/>
</dbReference>
<keyword evidence="1" id="KW-0238">DNA-binding</keyword>
<dbReference type="EMBL" id="CP073721">
    <property type="protein sequence ID" value="UWZ39698.1"/>
    <property type="molecule type" value="Genomic_DNA"/>
</dbReference>
<dbReference type="SUPFAM" id="SSF46955">
    <property type="entry name" value="Putative DNA-binding domain"/>
    <property type="match status" value="1"/>
</dbReference>
<dbReference type="InterPro" id="IPR000551">
    <property type="entry name" value="MerR-type_HTH_dom"/>
</dbReference>
<dbReference type="InterPro" id="IPR009061">
    <property type="entry name" value="DNA-bd_dom_put_sf"/>
</dbReference>
<keyword evidence="4" id="KW-1185">Reference proteome</keyword>
<accession>A0ABY5ZC41</accession>
<evidence type="ECO:0000256" key="1">
    <source>
        <dbReference type="ARBA" id="ARBA00023125"/>
    </source>
</evidence>
<evidence type="ECO:0000259" key="2">
    <source>
        <dbReference type="PROSITE" id="PS50937"/>
    </source>
</evidence>
<proteinExistence type="predicted"/>
<dbReference type="PANTHER" id="PTHR30204">
    <property type="entry name" value="REDOX-CYCLING DRUG-SENSING TRANSCRIPTIONAL ACTIVATOR SOXR"/>
    <property type="match status" value="1"/>
</dbReference>
<protein>
    <submittedName>
        <fullName evidence="3">MerR family transcriptional regulator</fullName>
    </submittedName>
</protein>
<evidence type="ECO:0000313" key="4">
    <source>
        <dbReference type="Proteomes" id="UP001058271"/>
    </source>
</evidence>
<dbReference type="InterPro" id="IPR047057">
    <property type="entry name" value="MerR_fam"/>
</dbReference>
<dbReference type="Pfam" id="PF13411">
    <property type="entry name" value="MerR_1"/>
    <property type="match status" value="1"/>
</dbReference>
<feature type="domain" description="HTH merR-type" evidence="2">
    <location>
        <begin position="5"/>
        <end position="75"/>
    </location>
</feature>
<name>A0ABY5ZC41_9ACTN</name>
<dbReference type="PANTHER" id="PTHR30204:SF97">
    <property type="entry name" value="MERR FAMILY REGULATORY PROTEIN"/>
    <property type="match status" value="1"/>
</dbReference>
<gene>
    <name evidence="3" type="ORF">Drose_16650</name>
</gene>
<organism evidence="3 4">
    <name type="scientific">Dactylosporangium roseum</name>
    <dbReference type="NCBI Taxonomy" id="47989"/>
    <lineage>
        <taxon>Bacteria</taxon>
        <taxon>Bacillati</taxon>
        <taxon>Actinomycetota</taxon>
        <taxon>Actinomycetes</taxon>
        <taxon>Micromonosporales</taxon>
        <taxon>Micromonosporaceae</taxon>
        <taxon>Dactylosporangium</taxon>
    </lineage>
</organism>
<dbReference type="RefSeq" id="WP_260729127.1">
    <property type="nucleotide sequence ID" value="NZ_BAAABS010000076.1"/>
</dbReference>
<dbReference type="SMART" id="SM00422">
    <property type="entry name" value="HTH_MERR"/>
    <property type="match status" value="1"/>
</dbReference>
<sequence length="86" mass="9763">MDGELMPIGRFARLCRLSVKQLRHYGDVGLLRPAWVDLDSGYRYYRSGQAREALSIGLLRSLDVPLPVIGQVLAGRGHRRRARWCA</sequence>